<dbReference type="InterPro" id="IPR029043">
    <property type="entry name" value="GcvT/YgfZ_C"/>
</dbReference>
<name>A0A9X2HC47_9MICC</name>
<dbReference type="InterPro" id="IPR013977">
    <property type="entry name" value="GcvT_C"/>
</dbReference>
<accession>A0A9X2HC47</accession>
<evidence type="ECO:0000259" key="5">
    <source>
        <dbReference type="Pfam" id="PF16350"/>
    </source>
</evidence>
<dbReference type="InterPro" id="IPR036188">
    <property type="entry name" value="FAD/NAD-bd_sf"/>
</dbReference>
<dbReference type="InterPro" id="IPR028896">
    <property type="entry name" value="GcvT/YgfZ/DmdA"/>
</dbReference>
<dbReference type="PANTHER" id="PTHR43757">
    <property type="entry name" value="AMINOMETHYLTRANSFERASE"/>
    <property type="match status" value="1"/>
</dbReference>
<dbReference type="Pfam" id="PF01266">
    <property type="entry name" value="DAO"/>
    <property type="match status" value="1"/>
</dbReference>
<evidence type="ECO:0000313" key="6">
    <source>
        <dbReference type="EMBL" id="MCP3424977.1"/>
    </source>
</evidence>
<dbReference type="Gene3D" id="3.30.70.1400">
    <property type="entry name" value="Aminomethyltransferase beta-barrel domains"/>
    <property type="match status" value="1"/>
</dbReference>
<sequence>MAETRSGAEARVVVVGLGVVGAAVADELVLRGWRNVTVVEQGPLYVTGGSSSHAPGFVFQTSPSRSMCLLAQRTLDKLDGCEVEGEWVMKRVGGLEIATTPERVRELHRRHGFARSWGVPAELVSAEEVGRLWPGLDTSEVLLGMHTPTDAVVKGIRAVQFQAERAVAGGARILAQTEVTGIRSEGGRVTGVEVVPVGSGSPPETLPADVVVSCAGLWGPKMARRMLGTDLPMLPVEHGFGFSTPVPSLTDVDAATEVVRPMLRHQGHAMYFREWGDRIAIGAYEHRPLPVPDEMIADPDRFLASGVHPAIHDFTREDYESTWEEAQRLLPGLRGAELDESMSFNGIFSFTPDGGPLMGPVPGLEGLWMAQSVWVTQSAGVGQVMADWITTGDPGMDTHDLDLSRFDPALTSQRWAREQGEESYDEVYDVVHPKSATLRLRGIRTSPFYERQRELGAVFSSANGWERPLWYEANAGRAEPMLGERPLPERDAWSARYWSPTVAVEARGLRESAGLVDMSSLPRLTVSGAGSTDFLNGLAERGRLSRPVGKTVGSVVYALMQDDAGGVLSDITIARTGEESYHLGVNGHQDETWVRRQLLADLAEERGAAASGSIRVADAGSGSCGLGLWGPNARAILAQLVEEDVSHEAFRFYRCRELRVVGVPVLALRLSYVGELGWELYAPAEFGRFLWDAIMDAGAEHGILPVGRRAFESMRLEKGMRLWGTDMHREHTAAEAGIAFAVKGAAAERLEAMGPPERRLTCLTLCDPSRVLLGHEPVYRSGGAAAGERPVGYVTSADQGYSTGHSIAYAWLPAELAEPGAEVEVAYFDERFAAVVAEEPLFDPTAARMRS</sequence>
<dbReference type="InterPro" id="IPR006222">
    <property type="entry name" value="GCVT_N"/>
</dbReference>
<reference evidence="6" key="1">
    <citation type="submission" date="2022-06" db="EMBL/GenBank/DDBJ databases">
        <title>Rothia sp. isolated from sandalwood seedling.</title>
        <authorList>
            <person name="Tuikhar N."/>
            <person name="Kirdat K."/>
            <person name="Thorat V."/>
            <person name="Swetha P."/>
            <person name="Padma S."/>
            <person name="Sundararaj R."/>
            <person name="Yadav A."/>
        </authorList>
    </citation>
    <scope>NUCLEOTIDE SEQUENCE</scope>
    <source>
        <strain evidence="6">AR01</strain>
    </source>
</reference>
<protein>
    <submittedName>
        <fullName evidence="6">FAD-dependent oxidoreductase</fullName>
    </submittedName>
</protein>
<comment type="caution">
    <text evidence="6">The sequence shown here is derived from an EMBL/GenBank/DDBJ whole genome shotgun (WGS) entry which is preliminary data.</text>
</comment>
<feature type="domain" description="FAD dependent oxidoreductase central" evidence="5">
    <location>
        <begin position="391"/>
        <end position="446"/>
    </location>
</feature>
<feature type="domain" description="FAD dependent oxidoreductase" evidence="2">
    <location>
        <begin position="11"/>
        <end position="388"/>
    </location>
</feature>
<evidence type="ECO:0000256" key="1">
    <source>
        <dbReference type="ARBA" id="ARBA00008609"/>
    </source>
</evidence>
<feature type="domain" description="GCVT N-terminal" evidence="3">
    <location>
        <begin position="448"/>
        <end position="743"/>
    </location>
</feature>
<dbReference type="Gene3D" id="2.40.30.110">
    <property type="entry name" value="Aminomethyltransferase beta-barrel domains"/>
    <property type="match status" value="1"/>
</dbReference>
<dbReference type="RefSeq" id="WP_254164952.1">
    <property type="nucleotide sequence ID" value="NZ_JANAFB010000004.1"/>
</dbReference>
<evidence type="ECO:0000259" key="4">
    <source>
        <dbReference type="Pfam" id="PF08669"/>
    </source>
</evidence>
<evidence type="ECO:0000259" key="2">
    <source>
        <dbReference type="Pfam" id="PF01266"/>
    </source>
</evidence>
<dbReference type="Pfam" id="PF16350">
    <property type="entry name" value="FAO_M"/>
    <property type="match status" value="1"/>
</dbReference>
<organism evidence="6 7">
    <name type="scientific">Rothia santali</name>
    <dbReference type="NCBI Taxonomy" id="2949643"/>
    <lineage>
        <taxon>Bacteria</taxon>
        <taxon>Bacillati</taxon>
        <taxon>Actinomycetota</taxon>
        <taxon>Actinomycetes</taxon>
        <taxon>Micrococcales</taxon>
        <taxon>Micrococcaceae</taxon>
        <taxon>Rothia</taxon>
    </lineage>
</organism>
<dbReference type="AlphaFoldDB" id="A0A9X2HC47"/>
<gene>
    <name evidence="6" type="ORF">NBM05_02755</name>
</gene>
<evidence type="ECO:0000259" key="3">
    <source>
        <dbReference type="Pfam" id="PF01571"/>
    </source>
</evidence>
<dbReference type="Gene3D" id="3.50.50.60">
    <property type="entry name" value="FAD/NAD(P)-binding domain"/>
    <property type="match status" value="1"/>
</dbReference>
<dbReference type="SUPFAM" id="SSF54373">
    <property type="entry name" value="FAD-linked reductases, C-terminal domain"/>
    <property type="match status" value="1"/>
</dbReference>
<dbReference type="SUPFAM" id="SSF103025">
    <property type="entry name" value="Folate-binding domain"/>
    <property type="match status" value="1"/>
</dbReference>
<comment type="similarity">
    <text evidence="1">Belongs to the GcvT family.</text>
</comment>
<dbReference type="Proteomes" id="UP001139502">
    <property type="component" value="Unassembled WGS sequence"/>
</dbReference>
<dbReference type="EMBL" id="JANAFB010000004">
    <property type="protein sequence ID" value="MCP3424977.1"/>
    <property type="molecule type" value="Genomic_DNA"/>
</dbReference>
<dbReference type="InterPro" id="IPR032503">
    <property type="entry name" value="FAO_M"/>
</dbReference>
<dbReference type="InterPro" id="IPR027266">
    <property type="entry name" value="TrmE/GcvT-like"/>
</dbReference>
<dbReference type="SUPFAM" id="SSF101790">
    <property type="entry name" value="Aminomethyltransferase beta-barrel domain"/>
    <property type="match status" value="1"/>
</dbReference>
<dbReference type="Gene3D" id="3.30.9.10">
    <property type="entry name" value="D-Amino Acid Oxidase, subunit A, domain 2"/>
    <property type="match status" value="1"/>
</dbReference>
<dbReference type="InterPro" id="IPR006076">
    <property type="entry name" value="FAD-dep_OxRdtase"/>
</dbReference>
<dbReference type="SUPFAM" id="SSF51905">
    <property type="entry name" value="FAD/NAD(P)-binding domain"/>
    <property type="match status" value="1"/>
</dbReference>
<dbReference type="PANTHER" id="PTHR43757:SF2">
    <property type="entry name" value="AMINOMETHYLTRANSFERASE, MITOCHONDRIAL"/>
    <property type="match status" value="1"/>
</dbReference>
<dbReference type="Pfam" id="PF08669">
    <property type="entry name" value="GCV_T_C"/>
    <property type="match status" value="1"/>
</dbReference>
<evidence type="ECO:0000313" key="7">
    <source>
        <dbReference type="Proteomes" id="UP001139502"/>
    </source>
</evidence>
<dbReference type="Gene3D" id="3.30.1360.120">
    <property type="entry name" value="Probable tRNA modification gtpase trme, domain 1"/>
    <property type="match status" value="1"/>
</dbReference>
<feature type="domain" description="Aminomethyltransferase C-terminal" evidence="4">
    <location>
        <begin position="758"/>
        <end position="843"/>
    </location>
</feature>
<proteinExistence type="inferred from homology"/>
<keyword evidence="7" id="KW-1185">Reference proteome</keyword>
<dbReference type="Pfam" id="PF01571">
    <property type="entry name" value="GCV_T"/>
    <property type="match status" value="1"/>
</dbReference>